<evidence type="ECO:0000256" key="3">
    <source>
        <dbReference type="ARBA" id="ARBA00022827"/>
    </source>
</evidence>
<keyword evidence="3" id="KW-0274">FAD</keyword>
<evidence type="ECO:0000313" key="5">
    <source>
        <dbReference type="EMBL" id="GEM37866.1"/>
    </source>
</evidence>
<evidence type="ECO:0000259" key="4">
    <source>
        <dbReference type="Pfam" id="PF01494"/>
    </source>
</evidence>
<sequence length="536" mass="56925">MPENSAAVVISGAGPNGLMLAGELALAGVRAIVLEELPAPSVAPKANGLVGQVIRLLDMRGLYHEFGGAPGAPQPLPGYFFAGLRLSFAELPDNPMAILAIPQPKLVRLLEKWVRGLGVEVRWGHRLTESIQQDGGVVVTVAGPEGEYRLDTTFLVGADGGKSLVRKQAGIEFPGHTATDSVVRMGHVWLPDELRTADGGVEVPGFGRLPFGHNRLERGGFVFAELEPGRPLVASMEFGVEPVPAGTPMTIEELRAGVRRVLGVDLPIEAPRGPGPHALRRIDNQNTRQAERYRSGNVFLVGDAAHVHSGIGGPGLNLGLQDAANLGWKLAAEINGWAPDGLLDTYHAERHPVGVRVMMSSLAQTALFAPGPEITALRALFDELLREPENTAHIARLMSGSDTRYEVGDNHPLAGRMVPDLALETAGGTRRVAEVLRKARPVLLTLNDARVGGSAGADNSAGFRARDRHGIGAYADVAAGWRDRVDPMVATTSDAPAAAMLIRPDGYVAWAADGDAQSDAERLREALTRWFGSPAN</sequence>
<dbReference type="GO" id="GO:0016709">
    <property type="term" value="F:oxidoreductase activity, acting on paired donors, with incorporation or reduction of molecular oxygen, NAD(P)H as one donor, and incorporation of one atom of oxygen"/>
    <property type="evidence" value="ECO:0007669"/>
    <property type="project" value="UniProtKB-ARBA"/>
</dbReference>
<dbReference type="GO" id="GO:0071949">
    <property type="term" value="F:FAD binding"/>
    <property type="evidence" value="ECO:0007669"/>
    <property type="project" value="InterPro"/>
</dbReference>
<evidence type="ECO:0000256" key="1">
    <source>
        <dbReference type="ARBA" id="ARBA00001974"/>
    </source>
</evidence>
<dbReference type="RefSeq" id="WP_147129946.1">
    <property type="nucleotide sequence ID" value="NZ_BJXA01000012.1"/>
</dbReference>
<comment type="cofactor">
    <cofactor evidence="1">
        <name>FAD</name>
        <dbReference type="ChEBI" id="CHEBI:57692"/>
    </cofactor>
</comment>
<proteinExistence type="predicted"/>
<feature type="domain" description="FAD-binding" evidence="4">
    <location>
        <begin position="7"/>
        <end position="360"/>
    </location>
</feature>
<dbReference type="Pfam" id="PF01494">
    <property type="entry name" value="FAD_binding_3"/>
    <property type="match status" value="1"/>
</dbReference>
<dbReference type="EMBL" id="BJXA01000012">
    <property type="protein sequence ID" value="GEM37866.1"/>
    <property type="molecule type" value="Genomic_DNA"/>
</dbReference>
<dbReference type="Proteomes" id="UP000321424">
    <property type="component" value="Unassembled WGS sequence"/>
</dbReference>
<dbReference type="PANTHER" id="PTHR43004">
    <property type="entry name" value="TRK SYSTEM POTASSIUM UPTAKE PROTEIN"/>
    <property type="match status" value="1"/>
</dbReference>
<keyword evidence="2" id="KW-0285">Flavoprotein</keyword>
<dbReference type="OrthoDB" id="8670884at2"/>
<keyword evidence="6" id="KW-1185">Reference proteome</keyword>
<dbReference type="SUPFAM" id="SSF51905">
    <property type="entry name" value="FAD/NAD(P)-binding domain"/>
    <property type="match status" value="1"/>
</dbReference>
<dbReference type="InterPro" id="IPR036188">
    <property type="entry name" value="FAD/NAD-bd_sf"/>
</dbReference>
<comment type="caution">
    <text evidence="5">The sequence shown here is derived from an EMBL/GenBank/DDBJ whole genome shotgun (WGS) entry which is preliminary data.</text>
</comment>
<organism evidence="5 6">
    <name type="scientific">Nocardia ninae NBRC 108245</name>
    <dbReference type="NCBI Taxonomy" id="1210091"/>
    <lineage>
        <taxon>Bacteria</taxon>
        <taxon>Bacillati</taxon>
        <taxon>Actinomycetota</taxon>
        <taxon>Actinomycetes</taxon>
        <taxon>Mycobacteriales</taxon>
        <taxon>Nocardiaceae</taxon>
        <taxon>Nocardia</taxon>
    </lineage>
</organism>
<dbReference type="AlphaFoldDB" id="A0A511MDH6"/>
<dbReference type="InterPro" id="IPR002938">
    <property type="entry name" value="FAD-bd"/>
</dbReference>
<evidence type="ECO:0000313" key="6">
    <source>
        <dbReference type="Proteomes" id="UP000321424"/>
    </source>
</evidence>
<protein>
    <submittedName>
        <fullName evidence="5">FAD-dependent oxidoreductase</fullName>
    </submittedName>
</protein>
<dbReference type="InterPro" id="IPR050641">
    <property type="entry name" value="RIFMO-like"/>
</dbReference>
<reference evidence="5 6" key="1">
    <citation type="submission" date="2019-07" db="EMBL/GenBank/DDBJ databases">
        <title>Whole genome shotgun sequence of Nocardia ninae NBRC 108245.</title>
        <authorList>
            <person name="Hosoyama A."/>
            <person name="Uohara A."/>
            <person name="Ohji S."/>
            <person name="Ichikawa N."/>
        </authorList>
    </citation>
    <scope>NUCLEOTIDE SEQUENCE [LARGE SCALE GENOMIC DNA]</scope>
    <source>
        <strain evidence="5 6">NBRC 108245</strain>
    </source>
</reference>
<dbReference type="Gene3D" id="3.50.50.60">
    <property type="entry name" value="FAD/NAD(P)-binding domain"/>
    <property type="match status" value="2"/>
</dbReference>
<name>A0A511MDH6_9NOCA</name>
<dbReference type="Gene3D" id="3.40.30.120">
    <property type="match status" value="1"/>
</dbReference>
<accession>A0A511MDH6</accession>
<dbReference type="PANTHER" id="PTHR43004:SF19">
    <property type="entry name" value="BINDING MONOOXYGENASE, PUTATIVE (JCVI)-RELATED"/>
    <property type="match status" value="1"/>
</dbReference>
<dbReference type="Pfam" id="PF21274">
    <property type="entry name" value="Rng_hyd_C"/>
    <property type="match status" value="1"/>
</dbReference>
<evidence type="ECO:0000256" key="2">
    <source>
        <dbReference type="ARBA" id="ARBA00022630"/>
    </source>
</evidence>
<dbReference type="PRINTS" id="PR00420">
    <property type="entry name" value="RNGMNOXGNASE"/>
</dbReference>
<gene>
    <name evidence="5" type="ORF">NN4_23850</name>
</gene>